<dbReference type="OrthoDB" id="428699at2"/>
<dbReference type="EMBL" id="PVWO01000106">
    <property type="protein sequence ID" value="PSB56829.1"/>
    <property type="molecule type" value="Genomic_DNA"/>
</dbReference>
<proteinExistence type="predicted"/>
<protein>
    <submittedName>
        <fullName evidence="1">Uncharacterized protein</fullName>
    </submittedName>
</protein>
<gene>
    <name evidence="1" type="ORF">C7B77_10545</name>
</gene>
<dbReference type="AlphaFoldDB" id="A0A2T1GGR2"/>
<dbReference type="Proteomes" id="UP000238937">
    <property type="component" value="Unassembled WGS sequence"/>
</dbReference>
<organism evidence="1 2">
    <name type="scientific">Chamaesiphon polymorphus CCALA 037</name>
    <dbReference type="NCBI Taxonomy" id="2107692"/>
    <lineage>
        <taxon>Bacteria</taxon>
        <taxon>Bacillati</taxon>
        <taxon>Cyanobacteriota</taxon>
        <taxon>Cyanophyceae</taxon>
        <taxon>Gomontiellales</taxon>
        <taxon>Chamaesiphonaceae</taxon>
        <taxon>Chamaesiphon</taxon>
    </lineage>
</organism>
<name>A0A2T1GGR2_9CYAN</name>
<reference evidence="1 2" key="1">
    <citation type="submission" date="2018-03" db="EMBL/GenBank/DDBJ databases">
        <title>The ancient ancestry and fast evolution of plastids.</title>
        <authorList>
            <person name="Moore K.R."/>
            <person name="Magnabosco C."/>
            <person name="Momper L."/>
            <person name="Gold D.A."/>
            <person name="Bosak T."/>
            <person name="Fournier G.P."/>
        </authorList>
    </citation>
    <scope>NUCLEOTIDE SEQUENCE [LARGE SCALE GENOMIC DNA]</scope>
    <source>
        <strain evidence="1 2">CCALA 037</strain>
    </source>
</reference>
<accession>A0A2T1GGR2</accession>
<sequence length="74" mass="8079">MTEKIGFEASSSLKLNRQLADGEIAYLDLPLAPTNNPWLAIAGKYQDDPNWDEYQAAIAAARQAANESEGILNN</sequence>
<keyword evidence="2" id="KW-1185">Reference proteome</keyword>
<dbReference type="RefSeq" id="WP_106303872.1">
    <property type="nucleotide sequence ID" value="NZ_PVWO01000106.1"/>
</dbReference>
<evidence type="ECO:0000313" key="2">
    <source>
        <dbReference type="Proteomes" id="UP000238937"/>
    </source>
</evidence>
<comment type="caution">
    <text evidence="1">The sequence shown here is derived from an EMBL/GenBank/DDBJ whole genome shotgun (WGS) entry which is preliminary data.</text>
</comment>
<evidence type="ECO:0000313" key="1">
    <source>
        <dbReference type="EMBL" id="PSB56829.1"/>
    </source>
</evidence>